<dbReference type="GO" id="GO:0015031">
    <property type="term" value="P:protein transport"/>
    <property type="evidence" value="ECO:0007669"/>
    <property type="project" value="UniProtKB-KW"/>
</dbReference>
<keyword evidence="3" id="KW-0653">Protein transport</keyword>
<dbReference type="GO" id="GO:0005546">
    <property type="term" value="F:phosphatidylinositol-4,5-bisphosphate binding"/>
    <property type="evidence" value="ECO:0007669"/>
    <property type="project" value="InterPro"/>
</dbReference>
<dbReference type="AlphaFoldDB" id="A0A835Q876"/>
<reference evidence="6 7" key="1">
    <citation type="journal article" date="2020" name="Nat. Food">
        <title>A phased Vanilla planifolia genome enables genetic improvement of flavour and production.</title>
        <authorList>
            <person name="Hasing T."/>
            <person name="Tang H."/>
            <person name="Brym M."/>
            <person name="Khazi F."/>
            <person name="Huang T."/>
            <person name="Chambers A.H."/>
        </authorList>
    </citation>
    <scope>NUCLEOTIDE SEQUENCE [LARGE SCALE GENOMIC DNA]</scope>
    <source>
        <tissue evidence="6">Leaf</tissue>
    </source>
</reference>
<evidence type="ECO:0000256" key="3">
    <source>
        <dbReference type="RuleBase" id="RU365026"/>
    </source>
</evidence>
<evidence type="ECO:0000313" key="6">
    <source>
        <dbReference type="EMBL" id="KAG0467509.1"/>
    </source>
</evidence>
<dbReference type="Pfam" id="PF03081">
    <property type="entry name" value="Exo70_C"/>
    <property type="match status" value="1"/>
</dbReference>
<evidence type="ECO:0000313" key="7">
    <source>
        <dbReference type="Proteomes" id="UP000636800"/>
    </source>
</evidence>
<comment type="similarity">
    <text evidence="1 3">Belongs to the EXO70 family.</text>
</comment>
<keyword evidence="2 3" id="KW-0813">Transport</keyword>
<keyword evidence="4" id="KW-0732">Signal</keyword>
<feature type="chain" id="PRO_5032746078" description="Exocyst subunit Exo70 family protein" evidence="4">
    <location>
        <begin position="22"/>
        <end position="591"/>
    </location>
</feature>
<feature type="signal peptide" evidence="4">
    <location>
        <begin position="1"/>
        <end position="21"/>
    </location>
</feature>
<gene>
    <name evidence="6" type="ORF">HPP92_019089</name>
</gene>
<feature type="domain" description="Exocyst complex subunit Exo70 C-terminal" evidence="5">
    <location>
        <begin position="231"/>
        <end position="556"/>
    </location>
</feature>
<protein>
    <recommendedName>
        <fullName evidence="3">Exocyst subunit Exo70 family protein</fullName>
    </recommendedName>
</protein>
<accession>A0A835Q876</accession>
<dbReference type="Pfam" id="PF20669">
    <property type="entry name" value="Exo70_N"/>
    <property type="match status" value="1"/>
</dbReference>
<name>A0A835Q876_VANPL</name>
<comment type="caution">
    <text evidence="6">The sequence shown here is derived from an EMBL/GenBank/DDBJ whole genome shotgun (WGS) entry which is preliminary data.</text>
</comment>
<evidence type="ECO:0000256" key="1">
    <source>
        <dbReference type="ARBA" id="ARBA00006756"/>
    </source>
</evidence>
<comment type="function">
    <text evidence="3">Component of the exocyst complex.</text>
</comment>
<dbReference type="GO" id="GO:0006887">
    <property type="term" value="P:exocytosis"/>
    <property type="evidence" value="ECO:0007669"/>
    <property type="project" value="UniProtKB-KW"/>
</dbReference>
<dbReference type="InterPro" id="IPR016159">
    <property type="entry name" value="Cullin_repeat-like_dom_sf"/>
</dbReference>
<dbReference type="PANTHER" id="PTHR12542:SF17">
    <property type="entry name" value="EXOCYST SUBUNIT EXO70 FAMILY PROTEIN"/>
    <property type="match status" value="1"/>
</dbReference>
<evidence type="ECO:0000256" key="2">
    <source>
        <dbReference type="ARBA" id="ARBA00022448"/>
    </source>
</evidence>
<evidence type="ECO:0000259" key="5">
    <source>
        <dbReference type="Pfam" id="PF03081"/>
    </source>
</evidence>
<keyword evidence="3" id="KW-0268">Exocytosis</keyword>
<dbReference type="InterPro" id="IPR004140">
    <property type="entry name" value="Exo70"/>
</dbReference>
<dbReference type="EMBL" id="JADCNL010000009">
    <property type="protein sequence ID" value="KAG0467509.1"/>
    <property type="molecule type" value="Genomic_DNA"/>
</dbReference>
<dbReference type="PANTHER" id="PTHR12542">
    <property type="entry name" value="EXOCYST COMPLEX PROTEIN EXO70"/>
    <property type="match status" value="1"/>
</dbReference>
<sequence>MAKIAMARFFAFVSFFRNSTAGDERTSKEHRLSTRLIDESIAAAEAMITKWHPASSDYAKVSSIFSHGRAEVSLFFEAISKLRQVMLFYSSPDCPESPSYRKKSIVRAQTLMQSAMRRLESEFHQILSSKLIRLDSNGSQSSSLWPYSSDEETPISSDSVHSYSADCTADLRSIADTMITNGYAREVVRVYKFLRRSVIVESLFHLGFNLSLPISNLRKLDWSVLDVRIESWISAARSAISTIFSFENHFCRLIFGGADDDFLNLVESCFADVTRDAALQFLTFPESVAKTKFSPEKLFRILDFYKTLSAIFPQIELIFSNPSTLSVRSKAIDSLHALAAAARDAIAEFELAVHKETSKVAVPGAGVHSLTKYAMNYLSRLSEYVPELADIYSRVPFRPPEPLPETSAPCSSIIVSAAVAERVAWLVFVLLCKLDHKAEFYKDVSLSYLFLANNVKYVVSKVRASRLIMVLGERWAERHDATARRHAESYVRIGWSKVAAVVENDGGWAAFEMAFNETAKAEKGRVVVDAVMREEVRVAVEGMILLSYRGLYESVKAAYAPSTAEMWSPEVITIRLAEVFTGPVDSESASG</sequence>
<dbReference type="Proteomes" id="UP000636800">
    <property type="component" value="Unassembled WGS sequence"/>
</dbReference>
<dbReference type="GO" id="GO:0000145">
    <property type="term" value="C:exocyst"/>
    <property type="evidence" value="ECO:0007669"/>
    <property type="project" value="InterPro"/>
</dbReference>
<proteinExistence type="inferred from homology"/>
<keyword evidence="7" id="KW-1185">Reference proteome</keyword>
<dbReference type="InterPro" id="IPR046364">
    <property type="entry name" value="Exo70_C"/>
</dbReference>
<dbReference type="Gene3D" id="1.20.1280.170">
    <property type="entry name" value="Exocyst complex component Exo70"/>
    <property type="match status" value="1"/>
</dbReference>
<organism evidence="6 7">
    <name type="scientific">Vanilla planifolia</name>
    <name type="common">Vanilla</name>
    <dbReference type="NCBI Taxonomy" id="51239"/>
    <lineage>
        <taxon>Eukaryota</taxon>
        <taxon>Viridiplantae</taxon>
        <taxon>Streptophyta</taxon>
        <taxon>Embryophyta</taxon>
        <taxon>Tracheophyta</taxon>
        <taxon>Spermatophyta</taxon>
        <taxon>Magnoliopsida</taxon>
        <taxon>Liliopsida</taxon>
        <taxon>Asparagales</taxon>
        <taxon>Orchidaceae</taxon>
        <taxon>Vanilloideae</taxon>
        <taxon>Vanilleae</taxon>
        <taxon>Vanilla</taxon>
    </lineage>
</organism>
<evidence type="ECO:0000256" key="4">
    <source>
        <dbReference type="SAM" id="SignalP"/>
    </source>
</evidence>
<dbReference type="SUPFAM" id="SSF74788">
    <property type="entry name" value="Cullin repeat-like"/>
    <property type="match status" value="1"/>
</dbReference>